<dbReference type="PANTHER" id="PTHR21522:SF32">
    <property type="entry name" value="OTOPETRIN-2"/>
    <property type="match status" value="1"/>
</dbReference>
<dbReference type="Proteomes" id="UP000035642">
    <property type="component" value="Unassembled WGS sequence"/>
</dbReference>
<dbReference type="AlphaFoldDB" id="A0A0K0D4K0"/>
<evidence type="ECO:0000313" key="13">
    <source>
        <dbReference type="WBParaSite" id="ACAC_0000499501-mRNA-1"/>
    </source>
</evidence>
<feature type="transmembrane region" description="Helical" evidence="11">
    <location>
        <begin position="134"/>
        <end position="154"/>
    </location>
</feature>
<name>A0A0K0D4K0_ANGCA</name>
<evidence type="ECO:0000256" key="10">
    <source>
        <dbReference type="ARBA" id="ARBA00023303"/>
    </source>
</evidence>
<keyword evidence="7 11" id="KW-1133">Transmembrane helix</keyword>
<organism evidence="12 13">
    <name type="scientific">Angiostrongylus cantonensis</name>
    <name type="common">Rat lungworm</name>
    <dbReference type="NCBI Taxonomy" id="6313"/>
    <lineage>
        <taxon>Eukaryota</taxon>
        <taxon>Metazoa</taxon>
        <taxon>Ecdysozoa</taxon>
        <taxon>Nematoda</taxon>
        <taxon>Chromadorea</taxon>
        <taxon>Rhabditida</taxon>
        <taxon>Rhabditina</taxon>
        <taxon>Rhabditomorpha</taxon>
        <taxon>Strongyloidea</taxon>
        <taxon>Metastrongylidae</taxon>
        <taxon>Angiostrongylus</taxon>
    </lineage>
</organism>
<accession>A0A0K0D4K0</accession>
<evidence type="ECO:0000313" key="12">
    <source>
        <dbReference type="Proteomes" id="UP000035642"/>
    </source>
</evidence>
<dbReference type="InterPro" id="IPR004878">
    <property type="entry name" value="Otopetrin"/>
</dbReference>
<keyword evidence="8" id="KW-0406">Ion transport</keyword>
<keyword evidence="9 11" id="KW-0472">Membrane</keyword>
<comment type="subcellular location">
    <subcellularLocation>
        <location evidence="1">Cell membrane</location>
        <topology evidence="1">Multi-pass membrane protein</topology>
    </subcellularLocation>
</comment>
<evidence type="ECO:0000256" key="9">
    <source>
        <dbReference type="ARBA" id="ARBA00023136"/>
    </source>
</evidence>
<comment type="similarity">
    <text evidence="2">Belongs to the otopetrin family.</text>
</comment>
<evidence type="ECO:0000256" key="11">
    <source>
        <dbReference type="SAM" id="Phobius"/>
    </source>
</evidence>
<evidence type="ECO:0000256" key="6">
    <source>
        <dbReference type="ARBA" id="ARBA00022781"/>
    </source>
</evidence>
<dbReference type="WBParaSite" id="ACAC_0000499501-mRNA-1">
    <property type="protein sequence ID" value="ACAC_0000499501-mRNA-1"/>
    <property type="gene ID" value="ACAC_0000499501"/>
</dbReference>
<keyword evidence="10" id="KW-0407">Ion channel</keyword>
<evidence type="ECO:0000256" key="3">
    <source>
        <dbReference type="ARBA" id="ARBA00022448"/>
    </source>
</evidence>
<keyword evidence="12" id="KW-1185">Reference proteome</keyword>
<dbReference type="PANTHER" id="PTHR21522">
    <property type="entry name" value="PROTON CHANNEL OTOP"/>
    <property type="match status" value="1"/>
</dbReference>
<evidence type="ECO:0000256" key="5">
    <source>
        <dbReference type="ARBA" id="ARBA00022692"/>
    </source>
</evidence>
<proteinExistence type="inferred from homology"/>
<feature type="transmembrane region" description="Helical" evidence="11">
    <location>
        <begin position="38"/>
        <end position="60"/>
    </location>
</feature>
<evidence type="ECO:0000256" key="8">
    <source>
        <dbReference type="ARBA" id="ARBA00023065"/>
    </source>
</evidence>
<sequence length="381" mass="43610">LFTCFYALFIIICGVVIALSNIILSESGSSIKAHIKDLILGFWTFGGSILFICYSGFLVYRQHQEVAAKRKTLALTKISCVGPEVVTNNNTGSLYLRIGCVVFGLIGVVYYGLIFVICTLGWSKSEDQAECNTMSNFLNFITALFIFLQMWFVYCNGKIIFTGQGNIARFGLMHLCGTNLWMWLRYILYEEQETVTEIRLQCKSVLCSFEGYNEFMYTCVVEYSLICAGVAFVFWTNIDLCKQECALRRSRKRSLLTVDCSRTAEGLFGGNDACFYAFWRMKVLKFNEEKKDDDASSAELLDRILLVVGLVGEMVFTVGEFSVTKTNLKHVESLIFISFLRYTFMVYLYKKCIVPRITWRVSRPLLRINENRKQPYCCSMP</sequence>
<evidence type="ECO:0000256" key="1">
    <source>
        <dbReference type="ARBA" id="ARBA00004651"/>
    </source>
</evidence>
<keyword evidence="6" id="KW-0375">Hydrogen ion transport</keyword>
<feature type="transmembrane region" description="Helical" evidence="11">
    <location>
        <begin position="94"/>
        <end position="122"/>
    </location>
</feature>
<reference evidence="12" key="1">
    <citation type="submission" date="2012-09" db="EMBL/GenBank/DDBJ databases">
        <authorList>
            <person name="Martin A.A."/>
        </authorList>
    </citation>
    <scope>NUCLEOTIDE SEQUENCE</scope>
</reference>
<keyword evidence="5 11" id="KW-0812">Transmembrane</keyword>
<protein>
    <submittedName>
        <fullName evidence="13">OTOP2 protein</fullName>
    </submittedName>
</protein>
<dbReference type="GO" id="GO:0015252">
    <property type="term" value="F:proton channel activity"/>
    <property type="evidence" value="ECO:0007669"/>
    <property type="project" value="InterPro"/>
</dbReference>
<keyword evidence="3" id="KW-0813">Transport</keyword>
<evidence type="ECO:0000256" key="2">
    <source>
        <dbReference type="ARBA" id="ARBA00006513"/>
    </source>
</evidence>
<evidence type="ECO:0000256" key="4">
    <source>
        <dbReference type="ARBA" id="ARBA00022475"/>
    </source>
</evidence>
<dbReference type="Pfam" id="PF03189">
    <property type="entry name" value="Otopetrin"/>
    <property type="match status" value="2"/>
</dbReference>
<reference evidence="13" key="2">
    <citation type="submission" date="2017-02" db="UniProtKB">
        <authorList>
            <consortium name="WormBaseParasite"/>
        </authorList>
    </citation>
    <scope>IDENTIFICATION</scope>
</reference>
<feature type="transmembrane region" description="Helical" evidence="11">
    <location>
        <begin position="6"/>
        <end position="26"/>
    </location>
</feature>
<keyword evidence="4" id="KW-1003">Cell membrane</keyword>
<evidence type="ECO:0000256" key="7">
    <source>
        <dbReference type="ARBA" id="ARBA00022989"/>
    </source>
</evidence>
<feature type="transmembrane region" description="Helical" evidence="11">
    <location>
        <begin position="166"/>
        <end position="184"/>
    </location>
</feature>
<dbReference type="GO" id="GO:0005886">
    <property type="term" value="C:plasma membrane"/>
    <property type="evidence" value="ECO:0007669"/>
    <property type="project" value="UniProtKB-SubCell"/>
</dbReference>